<dbReference type="AlphaFoldDB" id="A0A4Y1R319"/>
<accession>A0A4Y1R319</accession>
<gene>
    <name evidence="1" type="ORF">Prudu_007938</name>
</gene>
<protein>
    <submittedName>
        <fullName evidence="1">Uncharacterized protein</fullName>
    </submittedName>
</protein>
<reference evidence="1" key="1">
    <citation type="journal article" date="2019" name="Science">
        <title>Mutation of a bHLH transcription factor allowed almond domestication.</title>
        <authorList>
            <person name="Sanchez-Perez R."/>
            <person name="Pavan S."/>
            <person name="Mazzeo R."/>
            <person name="Moldovan C."/>
            <person name="Aiese Cigliano R."/>
            <person name="Del Cueto J."/>
            <person name="Ricciardi F."/>
            <person name="Lotti C."/>
            <person name="Ricciardi L."/>
            <person name="Dicenta F."/>
            <person name="Lopez-Marques R.L."/>
            <person name="Lindberg Moller B."/>
        </authorList>
    </citation>
    <scope>NUCLEOTIDE SEQUENCE</scope>
</reference>
<evidence type="ECO:0000313" key="1">
    <source>
        <dbReference type="EMBL" id="BBG98518.1"/>
    </source>
</evidence>
<dbReference type="EMBL" id="AP019298">
    <property type="protein sequence ID" value="BBG98518.1"/>
    <property type="molecule type" value="Genomic_DNA"/>
</dbReference>
<name>A0A4Y1R319_PRUDU</name>
<organism evidence="1">
    <name type="scientific">Prunus dulcis</name>
    <name type="common">Almond</name>
    <name type="synonym">Amygdalus dulcis</name>
    <dbReference type="NCBI Taxonomy" id="3755"/>
    <lineage>
        <taxon>Eukaryota</taxon>
        <taxon>Viridiplantae</taxon>
        <taxon>Streptophyta</taxon>
        <taxon>Embryophyta</taxon>
        <taxon>Tracheophyta</taxon>
        <taxon>Spermatophyta</taxon>
        <taxon>Magnoliopsida</taxon>
        <taxon>eudicotyledons</taxon>
        <taxon>Gunneridae</taxon>
        <taxon>Pentapetalae</taxon>
        <taxon>rosids</taxon>
        <taxon>fabids</taxon>
        <taxon>Rosales</taxon>
        <taxon>Rosaceae</taxon>
        <taxon>Amygdaloideae</taxon>
        <taxon>Amygdaleae</taxon>
        <taxon>Prunus</taxon>
    </lineage>
</organism>
<sequence length="22" mass="2626">MSVTRRDCSDFREFRGGSYQEV</sequence>
<proteinExistence type="predicted"/>